<dbReference type="PANTHER" id="PTHR21600:SF44">
    <property type="entry name" value="RIBOSOMAL LARGE SUBUNIT PSEUDOURIDINE SYNTHASE D"/>
    <property type="match status" value="1"/>
</dbReference>
<dbReference type="Pfam" id="PF00849">
    <property type="entry name" value="PseudoU_synth_2"/>
    <property type="match status" value="1"/>
</dbReference>
<keyword evidence="4 8" id="KW-0413">Isomerase</keyword>
<dbReference type="Proteomes" id="UP000500930">
    <property type="component" value="Chromosome"/>
</dbReference>
<name>A0A858PXX0_9RICK</name>
<gene>
    <name evidence="10" type="primary">rluD</name>
    <name evidence="10" type="ORF">ANPL_01550</name>
</gene>
<evidence type="ECO:0000313" key="10">
    <source>
        <dbReference type="EMBL" id="QJC27417.1"/>
    </source>
</evidence>
<comment type="catalytic activity">
    <reaction evidence="8">
        <text>a uridine in RNA = a pseudouridine in RNA</text>
        <dbReference type="Rhea" id="RHEA:48348"/>
        <dbReference type="Rhea" id="RHEA-COMP:12068"/>
        <dbReference type="Rhea" id="RHEA-COMP:12069"/>
        <dbReference type="ChEBI" id="CHEBI:65314"/>
        <dbReference type="ChEBI" id="CHEBI:65315"/>
    </reaction>
</comment>
<organism evidence="10 11">
    <name type="scientific">Anaplasma platys</name>
    <dbReference type="NCBI Taxonomy" id="949"/>
    <lineage>
        <taxon>Bacteria</taxon>
        <taxon>Pseudomonadati</taxon>
        <taxon>Pseudomonadota</taxon>
        <taxon>Alphaproteobacteria</taxon>
        <taxon>Rickettsiales</taxon>
        <taxon>Anaplasmataceae</taxon>
        <taxon>Anaplasma</taxon>
    </lineage>
</organism>
<comment type="catalytic activity">
    <reaction evidence="1">
        <text>uridine(955/2504/2580) in 23S rRNA = pseudouridine(955/2504/2580) in 23S rRNA</text>
        <dbReference type="Rhea" id="RHEA:42528"/>
        <dbReference type="Rhea" id="RHEA-COMP:10099"/>
        <dbReference type="Rhea" id="RHEA-COMP:10100"/>
        <dbReference type="ChEBI" id="CHEBI:65314"/>
        <dbReference type="ChEBI" id="CHEBI:65315"/>
        <dbReference type="EC" id="5.4.99.24"/>
    </reaction>
</comment>
<feature type="domain" description="Pseudouridine synthase RsuA/RluA-like" evidence="9">
    <location>
        <begin position="91"/>
        <end position="247"/>
    </location>
</feature>
<dbReference type="InterPro" id="IPR036986">
    <property type="entry name" value="S4_RNA-bd_sf"/>
</dbReference>
<dbReference type="InterPro" id="IPR050188">
    <property type="entry name" value="RluA_PseudoU_synthase"/>
</dbReference>
<dbReference type="SUPFAM" id="SSF55120">
    <property type="entry name" value="Pseudouridine synthase"/>
    <property type="match status" value="1"/>
</dbReference>
<evidence type="ECO:0000256" key="6">
    <source>
        <dbReference type="PIRSR" id="PIRSR606225-1"/>
    </source>
</evidence>
<dbReference type="PANTHER" id="PTHR21600">
    <property type="entry name" value="MITOCHONDRIAL RNA PSEUDOURIDINE SYNTHASE"/>
    <property type="match status" value="1"/>
</dbReference>
<evidence type="ECO:0000256" key="8">
    <source>
        <dbReference type="RuleBase" id="RU362028"/>
    </source>
</evidence>
<accession>A0A858PXX0</accession>
<dbReference type="PROSITE" id="PS01129">
    <property type="entry name" value="PSI_RLU"/>
    <property type="match status" value="1"/>
</dbReference>
<dbReference type="KEGG" id="aplt:ANPL_01550"/>
<evidence type="ECO:0000256" key="1">
    <source>
        <dbReference type="ARBA" id="ARBA00000381"/>
    </source>
</evidence>
<dbReference type="InterPro" id="IPR006225">
    <property type="entry name" value="PsdUridine_synth_RluC/D"/>
</dbReference>
<reference evidence="10 11" key="1">
    <citation type="journal article" date="2020" name="Pathogens">
        <title>First Whole Genome Sequence of Anaplasma platys, an Obligate Intracellular Rickettsial Pathogen of Dogs.</title>
        <authorList>
            <person name="Llanes A."/>
            <person name="Rajeev S."/>
        </authorList>
    </citation>
    <scope>NUCLEOTIDE SEQUENCE [LARGE SCALE GENOMIC DNA]</scope>
    <source>
        <strain evidence="10 11">S3</strain>
    </source>
</reference>
<dbReference type="EC" id="5.4.99.-" evidence="8"/>
<evidence type="ECO:0000313" key="11">
    <source>
        <dbReference type="Proteomes" id="UP000500930"/>
    </source>
</evidence>
<dbReference type="InterPro" id="IPR020103">
    <property type="entry name" value="PsdUridine_synth_cat_dom_sf"/>
</dbReference>
<dbReference type="CDD" id="cd00165">
    <property type="entry name" value="S4"/>
    <property type="match status" value="1"/>
</dbReference>
<evidence type="ECO:0000256" key="3">
    <source>
        <dbReference type="ARBA" id="ARBA00010876"/>
    </source>
</evidence>
<evidence type="ECO:0000256" key="7">
    <source>
        <dbReference type="PROSITE-ProRule" id="PRU00182"/>
    </source>
</evidence>
<dbReference type="Gene3D" id="3.30.2350.10">
    <property type="entry name" value="Pseudouridine synthase"/>
    <property type="match status" value="1"/>
</dbReference>
<dbReference type="EMBL" id="CP046391">
    <property type="protein sequence ID" value="QJC27417.1"/>
    <property type="molecule type" value="Genomic_DNA"/>
</dbReference>
<feature type="active site" evidence="6">
    <location>
        <position position="142"/>
    </location>
</feature>
<comment type="catalytic activity">
    <reaction evidence="5">
        <text>uridine(1911/1915/1917) in 23S rRNA = pseudouridine(1911/1915/1917) in 23S rRNA</text>
        <dbReference type="Rhea" id="RHEA:42524"/>
        <dbReference type="Rhea" id="RHEA-COMP:10097"/>
        <dbReference type="Rhea" id="RHEA-COMP:10098"/>
        <dbReference type="ChEBI" id="CHEBI:65314"/>
        <dbReference type="ChEBI" id="CHEBI:65315"/>
        <dbReference type="EC" id="5.4.99.23"/>
    </reaction>
</comment>
<dbReference type="GO" id="GO:0003723">
    <property type="term" value="F:RNA binding"/>
    <property type="evidence" value="ECO:0007669"/>
    <property type="project" value="UniProtKB-KW"/>
</dbReference>
<comment type="function">
    <text evidence="2">Responsible for synthesis of pseudouridine from uracil at positions 955, 2504 and 2580 in 23S ribosomal RNA.</text>
</comment>
<protein>
    <recommendedName>
        <fullName evidence="8">Pseudouridine synthase</fullName>
        <ecNumber evidence="8">5.4.99.-</ecNumber>
    </recommendedName>
</protein>
<dbReference type="GO" id="GO:0160140">
    <property type="term" value="F:23S rRNA pseudouridine(1911/1915/1917) synthase activity"/>
    <property type="evidence" value="ECO:0007669"/>
    <property type="project" value="UniProtKB-EC"/>
</dbReference>
<dbReference type="SUPFAM" id="SSF55174">
    <property type="entry name" value="Alpha-L RNA-binding motif"/>
    <property type="match status" value="1"/>
</dbReference>
<sequence length="326" mass="36010">MSTVHRILIEETSARQRLDSVISRTLGLSRNRVQHLVVAGLVTRAGTPLTSNSHITQTGETYEVRLPPVATDSTMEPNYDLALAIVFEDDHIMVLNKAPGTVVHPGNNTGNNTISHALIAHCGDNIRSVGSDKRPGIVQRLDKDTSGLMVVAKTADAYYFLSQALAEKKFVKEYTALLWGVPRTMNGVVNANIRKNPIARDMMEVSKFGGKPACTEYIVERTFGDIASQVRCILHTGRTHQIRVHMSYIGHSIIGDQKYGKNDRKSSRCGIPEVRNFKRQALHASTLKFQHPNTKKQLSFSSAPSVDIAHIIEVLQTHQDANATKP</sequence>
<evidence type="ECO:0000256" key="2">
    <source>
        <dbReference type="ARBA" id="ARBA00002876"/>
    </source>
</evidence>
<dbReference type="InterPro" id="IPR006224">
    <property type="entry name" value="PsdUridine_synth_RluA-like_CS"/>
</dbReference>
<keyword evidence="11" id="KW-1185">Reference proteome</keyword>
<comment type="similarity">
    <text evidence="3 8">Belongs to the pseudouridine synthase RluA family.</text>
</comment>
<dbReference type="NCBIfam" id="TIGR00005">
    <property type="entry name" value="rluA_subfam"/>
    <property type="match status" value="1"/>
</dbReference>
<dbReference type="Gene3D" id="3.10.290.10">
    <property type="entry name" value="RNA-binding S4 domain"/>
    <property type="match status" value="1"/>
</dbReference>
<dbReference type="CDD" id="cd02869">
    <property type="entry name" value="PseudoU_synth_RluA_like"/>
    <property type="match status" value="1"/>
</dbReference>
<dbReference type="RefSeq" id="WP_169193057.1">
    <property type="nucleotide sequence ID" value="NZ_CP046391.1"/>
</dbReference>
<keyword evidence="7" id="KW-0694">RNA-binding</keyword>
<dbReference type="GO" id="GO:0000455">
    <property type="term" value="P:enzyme-directed rRNA pseudouridine synthesis"/>
    <property type="evidence" value="ECO:0007669"/>
    <property type="project" value="TreeGrafter"/>
</dbReference>
<evidence type="ECO:0000256" key="5">
    <source>
        <dbReference type="ARBA" id="ARBA00036882"/>
    </source>
</evidence>
<dbReference type="AlphaFoldDB" id="A0A858PXX0"/>
<evidence type="ECO:0000256" key="4">
    <source>
        <dbReference type="ARBA" id="ARBA00023235"/>
    </source>
</evidence>
<evidence type="ECO:0000259" key="9">
    <source>
        <dbReference type="Pfam" id="PF00849"/>
    </source>
</evidence>
<proteinExistence type="inferred from homology"/>
<dbReference type="InterPro" id="IPR006145">
    <property type="entry name" value="PsdUridine_synth_RsuA/RluA"/>
</dbReference>
<dbReference type="PROSITE" id="PS50889">
    <property type="entry name" value="S4"/>
    <property type="match status" value="1"/>
</dbReference>